<sequence length="71" mass="7335">MAVVRLSAGAHTPPRPPQRFPSTSPSAPELRPGTPELPAPSPALLGHARFCNVLGAGKVRIAFTRALAGGR</sequence>
<evidence type="ECO:0000313" key="2">
    <source>
        <dbReference type="EMBL" id="EGV99109.1"/>
    </source>
</evidence>
<reference evidence="3" key="1">
    <citation type="journal article" date="2011" name="Nat. Biotechnol.">
        <title>The genomic sequence of the Chinese hamster ovary (CHO)-K1 cell line.</title>
        <authorList>
            <person name="Xu X."/>
            <person name="Nagarajan H."/>
            <person name="Lewis N.E."/>
            <person name="Pan S."/>
            <person name="Cai Z."/>
            <person name="Liu X."/>
            <person name="Chen W."/>
            <person name="Xie M."/>
            <person name="Wang W."/>
            <person name="Hammond S."/>
            <person name="Andersen M.R."/>
            <person name="Neff N."/>
            <person name="Passarelli B."/>
            <person name="Koh W."/>
            <person name="Fan H.C."/>
            <person name="Wang J."/>
            <person name="Gui Y."/>
            <person name="Lee K.H."/>
            <person name="Betenbaugh M.J."/>
            <person name="Quake S.R."/>
            <person name="Famili I."/>
            <person name="Palsson B.O."/>
            <person name="Wang J."/>
        </authorList>
    </citation>
    <scope>NUCLEOTIDE SEQUENCE [LARGE SCALE GENOMIC DNA]</scope>
    <source>
        <strain evidence="3">CHO K1 cell line</strain>
    </source>
</reference>
<gene>
    <name evidence="2" type="ORF">I79_020106</name>
</gene>
<name>G3I972_CRIGR</name>
<evidence type="ECO:0000313" key="3">
    <source>
        <dbReference type="Proteomes" id="UP000001075"/>
    </source>
</evidence>
<dbReference type="EMBL" id="JH001575">
    <property type="protein sequence ID" value="EGV99109.1"/>
    <property type="molecule type" value="Genomic_DNA"/>
</dbReference>
<dbReference type="AlphaFoldDB" id="G3I972"/>
<proteinExistence type="predicted"/>
<evidence type="ECO:0000256" key="1">
    <source>
        <dbReference type="SAM" id="MobiDB-lite"/>
    </source>
</evidence>
<dbReference type="InParanoid" id="G3I972"/>
<protein>
    <submittedName>
        <fullName evidence="2">Uncharacterized protein</fullName>
    </submittedName>
</protein>
<feature type="region of interest" description="Disordered" evidence="1">
    <location>
        <begin position="1"/>
        <end position="42"/>
    </location>
</feature>
<dbReference type="Proteomes" id="UP000001075">
    <property type="component" value="Unassembled WGS sequence"/>
</dbReference>
<accession>G3I972</accession>
<organism evidence="2 3">
    <name type="scientific">Cricetulus griseus</name>
    <name type="common">Chinese hamster</name>
    <name type="synonym">Cricetulus barabensis griseus</name>
    <dbReference type="NCBI Taxonomy" id="10029"/>
    <lineage>
        <taxon>Eukaryota</taxon>
        <taxon>Metazoa</taxon>
        <taxon>Chordata</taxon>
        <taxon>Craniata</taxon>
        <taxon>Vertebrata</taxon>
        <taxon>Euteleostomi</taxon>
        <taxon>Mammalia</taxon>
        <taxon>Eutheria</taxon>
        <taxon>Euarchontoglires</taxon>
        <taxon>Glires</taxon>
        <taxon>Rodentia</taxon>
        <taxon>Myomorpha</taxon>
        <taxon>Muroidea</taxon>
        <taxon>Cricetidae</taxon>
        <taxon>Cricetinae</taxon>
        <taxon>Cricetulus</taxon>
    </lineage>
</organism>